<evidence type="ECO:0000313" key="3">
    <source>
        <dbReference type="RefSeq" id="XP_013391150.1"/>
    </source>
</evidence>
<dbReference type="KEGG" id="lak:106159418"/>
<dbReference type="RefSeq" id="XP_013391150.1">
    <property type="nucleotide sequence ID" value="XM_013535696.1"/>
</dbReference>
<dbReference type="PANTHER" id="PTHR36766:SF30">
    <property type="entry name" value="TIR-NBS TYPE DISEASE RESISTANCE PROTEIN-RELATED"/>
    <property type="match status" value="1"/>
</dbReference>
<organism evidence="2 3">
    <name type="scientific">Lingula anatina</name>
    <name type="common">Brachiopod</name>
    <name type="synonym">Lingula unguis</name>
    <dbReference type="NCBI Taxonomy" id="7574"/>
    <lineage>
        <taxon>Eukaryota</taxon>
        <taxon>Metazoa</taxon>
        <taxon>Spiralia</taxon>
        <taxon>Lophotrochozoa</taxon>
        <taxon>Brachiopoda</taxon>
        <taxon>Linguliformea</taxon>
        <taxon>Lingulata</taxon>
        <taxon>Lingulida</taxon>
        <taxon>Linguloidea</taxon>
        <taxon>Lingulidae</taxon>
        <taxon>Lingula</taxon>
    </lineage>
</organism>
<dbReference type="Gene3D" id="3.40.50.300">
    <property type="entry name" value="P-loop containing nucleotide triphosphate hydrolases"/>
    <property type="match status" value="1"/>
</dbReference>
<evidence type="ECO:0000259" key="1">
    <source>
        <dbReference type="Pfam" id="PF00931"/>
    </source>
</evidence>
<sequence>MPTGYVARDDPEKKVLEILEREKSVGIVSSQGIHGPGGVGKTYLAQAVAWKMRGKMEVVFVEVGTNPNMLSIMNSSFYPYLENGTKGNFTELEDVWIWLSKITKKKKVLIVLDDVWSEKTTIQILWQMREALSDGSQLLYTTRTKDLLLKVKATPYELGVVPEAERWDFFVNCAALNLEDEQVKANTEQIGKAIIENTDGLPIILDNYAQHLKQGTEGVSFQDLLNQIKDEVTGSEQWLERSFHALKPSTNFIDCDVLSLPKSNDLNRVQQLFLCLGVFKDDERFRSSVLETIYKLSDEINASEEDIKKIVHEDLNILANHSLIKFIHEQNGDLTYTMHDIVREYALKKGEQTFRYKESGRCFGHRL</sequence>
<dbReference type="Gene3D" id="1.10.10.10">
    <property type="entry name" value="Winged helix-like DNA-binding domain superfamily/Winged helix DNA-binding domain"/>
    <property type="match status" value="1"/>
</dbReference>
<dbReference type="InterPro" id="IPR036388">
    <property type="entry name" value="WH-like_DNA-bd_sf"/>
</dbReference>
<evidence type="ECO:0000313" key="2">
    <source>
        <dbReference type="Proteomes" id="UP000085678"/>
    </source>
</evidence>
<dbReference type="STRING" id="7574.A0A1S3HYQ1"/>
<dbReference type="PRINTS" id="PR00364">
    <property type="entry name" value="DISEASERSIST"/>
</dbReference>
<dbReference type="GO" id="GO:0043531">
    <property type="term" value="F:ADP binding"/>
    <property type="evidence" value="ECO:0007669"/>
    <property type="project" value="InterPro"/>
</dbReference>
<dbReference type="PANTHER" id="PTHR36766">
    <property type="entry name" value="PLANT BROAD-SPECTRUM MILDEW RESISTANCE PROTEIN RPW8"/>
    <property type="match status" value="1"/>
</dbReference>
<dbReference type="InParanoid" id="A0A1S3HYQ1"/>
<dbReference type="InterPro" id="IPR027417">
    <property type="entry name" value="P-loop_NTPase"/>
</dbReference>
<dbReference type="InterPro" id="IPR002182">
    <property type="entry name" value="NB-ARC"/>
</dbReference>
<dbReference type="GeneID" id="106159418"/>
<protein>
    <submittedName>
        <fullName evidence="3">Disease resistance protein At3g14460</fullName>
    </submittedName>
</protein>
<proteinExistence type="predicted"/>
<dbReference type="Pfam" id="PF00931">
    <property type="entry name" value="NB-ARC"/>
    <property type="match status" value="1"/>
</dbReference>
<dbReference type="SUPFAM" id="SSF52540">
    <property type="entry name" value="P-loop containing nucleoside triphosphate hydrolases"/>
    <property type="match status" value="1"/>
</dbReference>
<feature type="domain" description="NB-ARC" evidence="1">
    <location>
        <begin position="11"/>
        <end position="174"/>
    </location>
</feature>
<name>A0A1S3HYQ1_LINAN</name>
<gene>
    <name evidence="3" type="primary">LOC106159418</name>
</gene>
<dbReference type="AlphaFoldDB" id="A0A1S3HYQ1"/>
<dbReference type="OrthoDB" id="1926275at2759"/>
<dbReference type="Proteomes" id="UP000085678">
    <property type="component" value="Unplaced"/>
</dbReference>
<reference evidence="3" key="1">
    <citation type="submission" date="2025-08" db="UniProtKB">
        <authorList>
            <consortium name="RefSeq"/>
        </authorList>
    </citation>
    <scope>IDENTIFICATION</scope>
    <source>
        <tissue evidence="3">Gonads</tissue>
    </source>
</reference>
<accession>A0A1S3HYQ1</accession>
<keyword evidence="2" id="KW-1185">Reference proteome</keyword>